<dbReference type="InterPro" id="IPR036280">
    <property type="entry name" value="Multihaem_cyt_sf"/>
</dbReference>
<feature type="domain" description="Plastocyanin-like" evidence="4">
    <location>
        <begin position="70"/>
        <end position="168"/>
    </location>
</feature>
<dbReference type="Gene3D" id="1.20.850.10">
    <property type="entry name" value="Hydroxylamine Oxidoreductase, Chain A, domain 2"/>
    <property type="match status" value="1"/>
</dbReference>
<evidence type="ECO:0000256" key="1">
    <source>
        <dbReference type="ARBA" id="ARBA00022723"/>
    </source>
</evidence>
<dbReference type="SUPFAM" id="SSF48695">
    <property type="entry name" value="Multiheme cytochromes"/>
    <property type="match status" value="1"/>
</dbReference>
<dbReference type="Pfam" id="PF07731">
    <property type="entry name" value="Cu-oxidase_2"/>
    <property type="match status" value="1"/>
</dbReference>
<comment type="caution">
    <text evidence="5">The sequence shown here is derived from an EMBL/GenBank/DDBJ whole genome shotgun (WGS) entry which is preliminary data.</text>
</comment>
<dbReference type="Pfam" id="PF07732">
    <property type="entry name" value="Cu-oxidase_3"/>
    <property type="match status" value="1"/>
</dbReference>
<dbReference type="Gene3D" id="1.10.780.10">
    <property type="entry name" value="Hydroxylamine Oxidoreductase, Chain A, domain 1"/>
    <property type="match status" value="1"/>
</dbReference>
<dbReference type="InterPro" id="IPR008972">
    <property type="entry name" value="Cupredoxin"/>
</dbReference>
<keyword evidence="1" id="KW-0479">Metal-binding</keyword>
<sequence length="875" mass="99156">MFVKLGTYLIVVFALLSLWFRYGYAEIPCLAGKDGIVDLEMEARPVAIELRPGIFFDGWGYCLKGEKPTVPGPTIKVREGTKIRIHLTNKLTVPASVHPHGVKYTVANDGAHIAGNPTSIVEPGNSRTFEWDTTGTPGTWFYHTHAFEKGGEEGLYRGLWGALIVEPKGGDANPPDKEFVVFMHTFHVNGQEYETFNDKSGDMEFMKGDSSAFPGLLWKAKMGEKVRFHLINSAEEEHTFHTHGHRWVDRASGQLIDNIGLVPFTSYVLDFIAGEDVGPGNWAFHCHFHEHMMNGMFGIFVVEKGEPKITMKGTSSPSGGGRNIPRAQALPEFPIPPVEAGSGIAFQAPPSESPPPTLETLPGSLTYQDPLLKSLYEEFVGLSQGDGPWGEFYKPIPLYTYFNPARHYLPPDSQDYKRLLEKYRPDQCVECHEESSPGIVNEWKVSNHANPRKNPEVAAETREIEELIGKELNNWKPGTKDGVYCSYCHGDDHENLFMPTVDNSCGACHPKQAQEFAKGREYGKPSHPHSWEGSVSVPWYVELYRRGEGYSMVGCDQCHQNMSSCDDCHSRHRFSAAEARRPEACSGCHMGPDHPDWESYEHSKWGVIYHTTGELWDWEKNLSDVIPGKDYLAPTCQYCHMYVGDGRWEMNVETKGIWRMGVIPPKEVEFKSGLKDFPYGIKIPPMDKKLEIYSAESKEKRRQWIEMCARCHSIRFSDMWLDSLDQYMFESWRRIDEAQLIVEELFAKDMVKPSPEERPPFPLSDLIVKVLGPEKLGTEVYSLFKKTSGHLPVLGPVLGAYAIFTRNDGNPSGVEREYVEMWFWNHLQGYKGTAHAQQDISWWWGTAKTMGNVTRIRDEALKLQRLKNIEDAVKK</sequence>
<dbReference type="InterPro" id="IPR011707">
    <property type="entry name" value="Cu-oxidase-like_N"/>
</dbReference>
<organism evidence="5 6">
    <name type="scientific">Candidatus Brocadia sinica JPN1</name>
    <dbReference type="NCBI Taxonomy" id="1197129"/>
    <lineage>
        <taxon>Bacteria</taxon>
        <taxon>Pseudomonadati</taxon>
        <taxon>Planctomycetota</taxon>
        <taxon>Candidatus Brocadiia</taxon>
        <taxon>Candidatus Brocadiales</taxon>
        <taxon>Candidatus Brocadiaceae</taxon>
        <taxon>Candidatus Brocadia</taxon>
    </lineage>
</organism>
<dbReference type="Proteomes" id="UP000032309">
    <property type="component" value="Unassembled WGS sequence"/>
</dbReference>
<dbReference type="InterPro" id="IPR002355">
    <property type="entry name" value="Cu_oxidase_Cu_BS"/>
</dbReference>
<feature type="domain" description="Plastocyanin-like" evidence="3">
    <location>
        <begin position="218"/>
        <end position="305"/>
    </location>
</feature>
<dbReference type="PROSITE" id="PS00079">
    <property type="entry name" value="MULTICOPPER_OXIDASE1"/>
    <property type="match status" value="1"/>
</dbReference>
<gene>
    <name evidence="5" type="ORF">BROSI_A3045</name>
</gene>
<dbReference type="PANTHER" id="PTHR11709">
    <property type="entry name" value="MULTI-COPPER OXIDASE"/>
    <property type="match status" value="1"/>
</dbReference>
<reference evidence="6" key="1">
    <citation type="journal article" date="2015" name="Genome Announc.">
        <title>Draft Genome Sequence of an Anaerobic Ammonium-Oxidizing Bacterium, "Candidatus Brocadia sinica".</title>
        <authorList>
            <person name="Oshiki M."/>
            <person name="Shinyako-Hata K."/>
            <person name="Satoh H."/>
            <person name="Okabe S."/>
        </authorList>
    </citation>
    <scope>NUCLEOTIDE SEQUENCE [LARGE SCALE GENOMIC DNA]</scope>
    <source>
        <strain evidence="6">JPN1</strain>
    </source>
</reference>
<dbReference type="InterPro" id="IPR033138">
    <property type="entry name" value="Cu_oxidase_CS"/>
</dbReference>
<dbReference type="InterPro" id="IPR045087">
    <property type="entry name" value="Cu-oxidase_fam"/>
</dbReference>
<evidence type="ECO:0000259" key="4">
    <source>
        <dbReference type="Pfam" id="PF07732"/>
    </source>
</evidence>
<dbReference type="SUPFAM" id="SSF49503">
    <property type="entry name" value="Cupredoxins"/>
    <property type="match status" value="2"/>
</dbReference>
<dbReference type="PANTHER" id="PTHR11709:SF486">
    <property type="entry name" value="MULTICOPPER OXIDASE"/>
    <property type="match status" value="1"/>
</dbReference>
<name>A0ABQ0K0A6_9BACT</name>
<proteinExistence type="predicted"/>
<evidence type="ECO:0000313" key="5">
    <source>
        <dbReference type="EMBL" id="GAN34508.1"/>
    </source>
</evidence>
<evidence type="ECO:0000313" key="6">
    <source>
        <dbReference type="Proteomes" id="UP000032309"/>
    </source>
</evidence>
<dbReference type="Gene3D" id="2.60.40.420">
    <property type="entry name" value="Cupredoxins - blue copper proteins"/>
    <property type="match status" value="2"/>
</dbReference>
<dbReference type="InterPro" id="IPR011706">
    <property type="entry name" value="Cu-oxidase_C"/>
</dbReference>
<keyword evidence="6" id="KW-1185">Reference proteome</keyword>
<dbReference type="Pfam" id="PF13447">
    <property type="entry name" value="Multi-haem_cyto"/>
    <property type="match status" value="2"/>
</dbReference>
<keyword evidence="2" id="KW-0560">Oxidoreductase</keyword>
<dbReference type="PROSITE" id="PS00080">
    <property type="entry name" value="MULTICOPPER_OXIDASE2"/>
    <property type="match status" value="1"/>
</dbReference>
<dbReference type="RefSeq" id="WP_052564507.1">
    <property type="nucleotide sequence ID" value="NZ_BAFN01000001.1"/>
</dbReference>
<evidence type="ECO:0000256" key="2">
    <source>
        <dbReference type="ARBA" id="ARBA00023002"/>
    </source>
</evidence>
<dbReference type="EMBL" id="BAFN01000001">
    <property type="protein sequence ID" value="GAN34508.1"/>
    <property type="molecule type" value="Genomic_DNA"/>
</dbReference>
<protein>
    <submittedName>
        <fullName evidence="5">Multicopper oxidase</fullName>
    </submittedName>
</protein>
<evidence type="ECO:0000259" key="3">
    <source>
        <dbReference type="Pfam" id="PF07731"/>
    </source>
</evidence>
<accession>A0ABQ0K0A6</accession>